<evidence type="ECO:0000259" key="2">
    <source>
        <dbReference type="Pfam" id="PF00174"/>
    </source>
</evidence>
<protein>
    <submittedName>
        <fullName evidence="3">Oxidoreductase</fullName>
    </submittedName>
</protein>
<evidence type="ECO:0000313" key="4">
    <source>
        <dbReference type="Proteomes" id="UP000238196"/>
    </source>
</evidence>
<evidence type="ECO:0000256" key="1">
    <source>
        <dbReference type="SAM" id="SignalP"/>
    </source>
</evidence>
<name>A0A2S5KJV9_9PROT</name>
<feature type="chain" id="PRO_5015633179" evidence="1">
    <location>
        <begin position="27"/>
        <end position="178"/>
    </location>
</feature>
<reference evidence="3 4" key="1">
    <citation type="submission" date="2018-02" db="EMBL/GenBank/DDBJ databases">
        <title>novel marine gammaproteobacteria from coastal saline agro ecosystem.</title>
        <authorList>
            <person name="Krishnan R."/>
            <person name="Ramesh Kumar N."/>
        </authorList>
    </citation>
    <scope>NUCLEOTIDE SEQUENCE [LARGE SCALE GENOMIC DNA]</scope>
    <source>
        <strain evidence="3 4">228</strain>
    </source>
</reference>
<dbReference type="OrthoDB" id="9798763at2"/>
<dbReference type="Pfam" id="PF00174">
    <property type="entry name" value="Oxidored_molyb"/>
    <property type="match status" value="1"/>
</dbReference>
<dbReference type="InterPro" id="IPR036374">
    <property type="entry name" value="OxRdtase_Mopterin-bd_sf"/>
</dbReference>
<dbReference type="Proteomes" id="UP000238196">
    <property type="component" value="Unassembled WGS sequence"/>
</dbReference>
<dbReference type="Gene3D" id="3.90.420.10">
    <property type="entry name" value="Oxidoreductase, molybdopterin-binding domain"/>
    <property type="match status" value="1"/>
</dbReference>
<keyword evidence="1" id="KW-0732">Signal</keyword>
<gene>
    <name evidence="3" type="ORF">C4K68_22310</name>
</gene>
<dbReference type="SUPFAM" id="SSF56524">
    <property type="entry name" value="Oxidoreductase molybdopterin-binding domain"/>
    <property type="match status" value="1"/>
</dbReference>
<accession>A0A2S5KJV9</accession>
<comment type="caution">
    <text evidence="3">The sequence shown here is derived from an EMBL/GenBank/DDBJ whole genome shotgun (WGS) entry which is preliminary data.</text>
</comment>
<feature type="domain" description="Oxidoreductase molybdopterin-binding" evidence="2">
    <location>
        <begin position="43"/>
        <end position="150"/>
    </location>
</feature>
<proteinExistence type="predicted"/>
<dbReference type="EMBL" id="PRLP01000109">
    <property type="protein sequence ID" value="PPC75101.1"/>
    <property type="molecule type" value="Genomic_DNA"/>
</dbReference>
<dbReference type="InterPro" id="IPR000572">
    <property type="entry name" value="OxRdtase_Mopterin-bd_dom"/>
</dbReference>
<dbReference type="AlphaFoldDB" id="A0A2S5KJV9"/>
<sequence length="178" mass="19775">MVSQAVTRPLLRVVATVLVAFSAAFALSGVQASDAPYPADRPVLTITAAHHEPVVLTLQQLEAMPSKTIGAFFPNLNDSDHSSQWRGIPLSEVLKLVDEKDKGVNIFALNNYSHPIPADDITQYDPIVAYQRDGNYMAVRNYGPLIVIYPLDDKPNLRNQDIYARMVWQVEKIDVDAE</sequence>
<feature type="signal peptide" evidence="1">
    <location>
        <begin position="1"/>
        <end position="26"/>
    </location>
</feature>
<evidence type="ECO:0000313" key="3">
    <source>
        <dbReference type="EMBL" id="PPC75101.1"/>
    </source>
</evidence>
<organism evidence="3 4">
    <name type="scientific">Proteobacteria bacterium 228</name>
    <dbReference type="NCBI Taxonomy" id="2083153"/>
    <lineage>
        <taxon>Bacteria</taxon>
        <taxon>Pseudomonadati</taxon>
        <taxon>Pseudomonadota</taxon>
    </lineage>
</organism>